<evidence type="ECO:0000256" key="2">
    <source>
        <dbReference type="ARBA" id="ARBA00022723"/>
    </source>
</evidence>
<dbReference type="Pfam" id="PF04828">
    <property type="entry name" value="GFA"/>
    <property type="match status" value="1"/>
</dbReference>
<dbReference type="PANTHER" id="PTHR33337">
    <property type="entry name" value="GFA DOMAIN-CONTAINING PROTEIN"/>
    <property type="match status" value="1"/>
</dbReference>
<dbReference type="InterPro" id="IPR006913">
    <property type="entry name" value="CENP-V/GFA"/>
</dbReference>
<keyword evidence="2" id="KW-0479">Metal-binding</keyword>
<dbReference type="Proteomes" id="UP000238348">
    <property type="component" value="Chromosome"/>
</dbReference>
<evidence type="ECO:0000259" key="6">
    <source>
        <dbReference type="PROSITE" id="PS51891"/>
    </source>
</evidence>
<feature type="domain" description="CENP-V/GFA" evidence="6">
    <location>
        <begin position="2"/>
        <end position="129"/>
    </location>
</feature>
<keyword evidence="3" id="KW-0862">Zinc</keyword>
<dbReference type="Gene3D" id="3.90.1590.10">
    <property type="entry name" value="glutathione-dependent formaldehyde- activating enzyme (gfa)"/>
    <property type="match status" value="1"/>
</dbReference>
<evidence type="ECO:0000256" key="1">
    <source>
        <dbReference type="ARBA" id="ARBA00005495"/>
    </source>
</evidence>
<evidence type="ECO:0000313" key="7">
    <source>
        <dbReference type="EMBL" id="AUX45305.1"/>
    </source>
</evidence>
<dbReference type="PROSITE" id="PS51891">
    <property type="entry name" value="CENP_V_GFA"/>
    <property type="match status" value="1"/>
</dbReference>
<evidence type="ECO:0000256" key="5">
    <source>
        <dbReference type="SAM" id="MobiDB-lite"/>
    </source>
</evidence>
<dbReference type="SUPFAM" id="SSF51316">
    <property type="entry name" value="Mss4-like"/>
    <property type="match status" value="1"/>
</dbReference>
<dbReference type="EC" id="4.4.1.22" evidence="7"/>
<organism evidence="7 8">
    <name type="scientific">Sorangium cellulosum</name>
    <name type="common">Polyangium cellulosum</name>
    <dbReference type="NCBI Taxonomy" id="56"/>
    <lineage>
        <taxon>Bacteria</taxon>
        <taxon>Pseudomonadati</taxon>
        <taxon>Myxococcota</taxon>
        <taxon>Polyangia</taxon>
        <taxon>Polyangiales</taxon>
        <taxon>Polyangiaceae</taxon>
        <taxon>Sorangium</taxon>
    </lineage>
</organism>
<evidence type="ECO:0000256" key="3">
    <source>
        <dbReference type="ARBA" id="ARBA00022833"/>
    </source>
</evidence>
<dbReference type="GO" id="GO:0051907">
    <property type="term" value="F:S-(hydroxymethyl)glutathione synthase activity"/>
    <property type="evidence" value="ECO:0007669"/>
    <property type="project" value="UniProtKB-EC"/>
</dbReference>
<dbReference type="InterPro" id="IPR011057">
    <property type="entry name" value="Mss4-like_sf"/>
</dbReference>
<evidence type="ECO:0000313" key="8">
    <source>
        <dbReference type="Proteomes" id="UP000238348"/>
    </source>
</evidence>
<accession>A0A2L0F169</accession>
<feature type="region of interest" description="Disordered" evidence="5">
    <location>
        <begin position="121"/>
        <end position="144"/>
    </location>
</feature>
<dbReference type="PANTHER" id="PTHR33337:SF40">
    <property type="entry name" value="CENP-V_GFA DOMAIN-CONTAINING PROTEIN-RELATED"/>
    <property type="match status" value="1"/>
</dbReference>
<gene>
    <name evidence="7" type="ORF">SOCE26_067870</name>
</gene>
<dbReference type="EMBL" id="CP012673">
    <property type="protein sequence ID" value="AUX45305.1"/>
    <property type="molecule type" value="Genomic_DNA"/>
</dbReference>
<reference evidence="7 8" key="1">
    <citation type="submission" date="2015-09" db="EMBL/GenBank/DDBJ databases">
        <title>Sorangium comparison.</title>
        <authorList>
            <person name="Zaburannyi N."/>
            <person name="Bunk B."/>
            <person name="Overmann J."/>
            <person name="Mueller R."/>
        </authorList>
    </citation>
    <scope>NUCLEOTIDE SEQUENCE [LARGE SCALE GENOMIC DNA]</scope>
    <source>
        <strain evidence="7 8">So ce26</strain>
    </source>
</reference>
<keyword evidence="4 7" id="KW-0456">Lyase</keyword>
<dbReference type="GO" id="GO:0046872">
    <property type="term" value="F:metal ion binding"/>
    <property type="evidence" value="ECO:0007669"/>
    <property type="project" value="UniProtKB-KW"/>
</dbReference>
<feature type="compositionally biased region" description="Pro residues" evidence="5">
    <location>
        <begin position="132"/>
        <end position="144"/>
    </location>
</feature>
<name>A0A2L0F169_SORCE</name>
<comment type="similarity">
    <text evidence="1">Belongs to the Gfa family.</text>
</comment>
<proteinExistence type="inferred from homology"/>
<sequence length="144" mass="15829">MISGRCLCSGVRFEVTGEIGPVVQCHCSMCRRANGTAFATNAPVHADAFRIVQGQELITEYESSPGRLRAFCSRCGSPLYSRMPDRPELRRVRLGTLDGDPGARPVAHIWIGAKAPWDTLPEDGLERFDEAPPQPYYTSPGPPR</sequence>
<protein>
    <submittedName>
        <fullName evidence="7">Aldehyde-activating protein</fullName>
        <ecNumber evidence="7">4.4.1.22</ecNumber>
    </submittedName>
</protein>
<dbReference type="AlphaFoldDB" id="A0A2L0F169"/>
<evidence type="ECO:0000256" key="4">
    <source>
        <dbReference type="ARBA" id="ARBA00023239"/>
    </source>
</evidence>